<evidence type="ECO:0000256" key="1">
    <source>
        <dbReference type="ARBA" id="ARBA00004141"/>
    </source>
</evidence>
<feature type="domain" description="EamA" evidence="7">
    <location>
        <begin position="35"/>
        <end position="168"/>
    </location>
</feature>
<keyword evidence="9" id="KW-1185">Reference proteome</keyword>
<dbReference type="PANTHER" id="PTHR32322:SF2">
    <property type="entry name" value="EAMA DOMAIN-CONTAINING PROTEIN"/>
    <property type="match status" value="1"/>
</dbReference>
<dbReference type="InterPro" id="IPR050638">
    <property type="entry name" value="AA-Vitamin_Transporters"/>
</dbReference>
<evidence type="ECO:0000256" key="5">
    <source>
        <dbReference type="ARBA" id="ARBA00023136"/>
    </source>
</evidence>
<feature type="domain" description="EamA" evidence="7">
    <location>
        <begin position="186"/>
        <end position="322"/>
    </location>
</feature>
<evidence type="ECO:0000256" key="3">
    <source>
        <dbReference type="ARBA" id="ARBA00022692"/>
    </source>
</evidence>
<feature type="transmembrane region" description="Helical" evidence="6">
    <location>
        <begin position="303"/>
        <end position="321"/>
    </location>
</feature>
<feature type="transmembrane region" description="Helical" evidence="6">
    <location>
        <begin position="127"/>
        <end position="145"/>
    </location>
</feature>
<dbReference type="RefSeq" id="WP_108948653.1">
    <property type="nucleotide sequence ID" value="NZ_CP022187.1"/>
</dbReference>
<keyword evidence="4 6" id="KW-1133">Transmembrane helix</keyword>
<proteinExistence type="inferred from homology"/>
<comment type="subcellular location">
    <subcellularLocation>
        <location evidence="1">Membrane</location>
        <topology evidence="1">Multi-pass membrane protein</topology>
    </subcellularLocation>
</comment>
<dbReference type="EMBL" id="CP022187">
    <property type="protein sequence ID" value="AWI74945.1"/>
    <property type="molecule type" value="Genomic_DNA"/>
</dbReference>
<dbReference type="Gene3D" id="1.10.3730.20">
    <property type="match status" value="1"/>
</dbReference>
<gene>
    <name evidence="8" type="ORF">CEW83_06665</name>
</gene>
<dbReference type="Proteomes" id="UP000244930">
    <property type="component" value="Chromosome"/>
</dbReference>
<dbReference type="PANTHER" id="PTHR32322">
    <property type="entry name" value="INNER MEMBRANE TRANSPORTER"/>
    <property type="match status" value="1"/>
</dbReference>
<feature type="transmembrane region" description="Helical" evidence="6">
    <location>
        <begin position="215"/>
        <end position="235"/>
    </location>
</feature>
<name>A0A2U8GR18_9RHOO</name>
<feature type="transmembrane region" description="Helical" evidence="6">
    <location>
        <begin position="152"/>
        <end position="171"/>
    </location>
</feature>
<comment type="similarity">
    <text evidence="2">Belongs to the EamA transporter family.</text>
</comment>
<dbReference type="GO" id="GO:0016020">
    <property type="term" value="C:membrane"/>
    <property type="evidence" value="ECO:0007669"/>
    <property type="project" value="UniProtKB-SubCell"/>
</dbReference>
<evidence type="ECO:0000256" key="6">
    <source>
        <dbReference type="SAM" id="Phobius"/>
    </source>
</evidence>
<evidence type="ECO:0000313" key="9">
    <source>
        <dbReference type="Proteomes" id="UP000244930"/>
    </source>
</evidence>
<organism evidence="8 9">
    <name type="scientific">Parazoarcus communis</name>
    <dbReference type="NCBI Taxonomy" id="41977"/>
    <lineage>
        <taxon>Bacteria</taxon>
        <taxon>Pseudomonadati</taxon>
        <taxon>Pseudomonadota</taxon>
        <taxon>Betaproteobacteria</taxon>
        <taxon>Rhodocyclales</taxon>
        <taxon>Zoogloeaceae</taxon>
        <taxon>Parazoarcus</taxon>
    </lineage>
</organism>
<dbReference type="InterPro" id="IPR037185">
    <property type="entry name" value="EmrE-like"/>
</dbReference>
<evidence type="ECO:0000313" key="8">
    <source>
        <dbReference type="EMBL" id="AWI74945.1"/>
    </source>
</evidence>
<sequence>MKTDVSCPSPLPAIAIESTPELPAPGLAEGVSLWVYVKLVMVALFWGGTFIAGRVLAQEMPLMAAATGRFAIAVVLLLLVAWKLEGGLPRLRGSQIVVTAALGFTGIFLYNVCFLAALSHMPAGRTALLVALNPIATAVFASLLFHERLGRVKWLGFGIAFVGAAVVITRGELLTVAYDLGRSIGTGETLMFIAVMNWAAYTLIGRKALKDLSPVAATTYAAMWGLAFLSIGAAWEFRASEWHAFGWEVWGAMAYLGVFGTVVGFVWYYEGIKAIGASRAAVFTNLVPAFGVILGALVLGETILISMVVGGALAAIGVTLANRART</sequence>
<dbReference type="SUPFAM" id="SSF103481">
    <property type="entry name" value="Multidrug resistance efflux transporter EmrE"/>
    <property type="match status" value="2"/>
</dbReference>
<reference evidence="8 9" key="1">
    <citation type="submission" date="2017-06" db="EMBL/GenBank/DDBJ databases">
        <title>Azoarcus.</title>
        <authorList>
            <person name="Woo J.-H."/>
            <person name="Kim H.-S."/>
        </authorList>
    </citation>
    <scope>NUCLEOTIDE SEQUENCE [LARGE SCALE GENOMIC DNA]</scope>
    <source>
        <strain evidence="8 9">TSPY31</strain>
    </source>
</reference>
<evidence type="ECO:0000259" key="7">
    <source>
        <dbReference type="Pfam" id="PF00892"/>
    </source>
</evidence>
<keyword evidence="3 6" id="KW-0812">Transmembrane</keyword>
<feature type="transmembrane region" description="Helical" evidence="6">
    <location>
        <begin position="183"/>
        <end position="203"/>
    </location>
</feature>
<feature type="transmembrane region" description="Helical" evidence="6">
    <location>
        <begin position="33"/>
        <end position="56"/>
    </location>
</feature>
<evidence type="ECO:0000256" key="2">
    <source>
        <dbReference type="ARBA" id="ARBA00007362"/>
    </source>
</evidence>
<dbReference type="KEGG" id="acom:CEW83_06665"/>
<accession>A0A2U8GR18</accession>
<protein>
    <recommendedName>
        <fullName evidence="7">EamA domain-containing protein</fullName>
    </recommendedName>
</protein>
<dbReference type="InterPro" id="IPR000620">
    <property type="entry name" value="EamA_dom"/>
</dbReference>
<feature type="transmembrane region" description="Helical" evidence="6">
    <location>
        <begin position="280"/>
        <end position="297"/>
    </location>
</feature>
<dbReference type="Pfam" id="PF00892">
    <property type="entry name" value="EamA"/>
    <property type="match status" value="2"/>
</dbReference>
<feature type="transmembrane region" description="Helical" evidence="6">
    <location>
        <begin position="62"/>
        <end position="84"/>
    </location>
</feature>
<feature type="transmembrane region" description="Helical" evidence="6">
    <location>
        <begin position="96"/>
        <end position="121"/>
    </location>
</feature>
<dbReference type="AlphaFoldDB" id="A0A2U8GR18"/>
<evidence type="ECO:0000256" key="4">
    <source>
        <dbReference type="ARBA" id="ARBA00022989"/>
    </source>
</evidence>
<feature type="transmembrane region" description="Helical" evidence="6">
    <location>
        <begin position="247"/>
        <end position="268"/>
    </location>
</feature>
<keyword evidence="5 6" id="KW-0472">Membrane</keyword>